<evidence type="ECO:0000313" key="3">
    <source>
        <dbReference type="Proteomes" id="UP000324222"/>
    </source>
</evidence>
<protein>
    <submittedName>
        <fullName evidence="2">Uncharacterized protein</fullName>
    </submittedName>
</protein>
<keyword evidence="1" id="KW-0812">Transmembrane</keyword>
<keyword evidence="3" id="KW-1185">Reference proteome</keyword>
<proteinExistence type="predicted"/>
<comment type="caution">
    <text evidence="2">The sequence shown here is derived from an EMBL/GenBank/DDBJ whole genome shotgun (WGS) entry which is preliminary data.</text>
</comment>
<keyword evidence="1" id="KW-0472">Membrane</keyword>
<organism evidence="2 3">
    <name type="scientific">Portunus trituberculatus</name>
    <name type="common">Swimming crab</name>
    <name type="synonym">Neptunus trituberculatus</name>
    <dbReference type="NCBI Taxonomy" id="210409"/>
    <lineage>
        <taxon>Eukaryota</taxon>
        <taxon>Metazoa</taxon>
        <taxon>Ecdysozoa</taxon>
        <taxon>Arthropoda</taxon>
        <taxon>Crustacea</taxon>
        <taxon>Multicrustacea</taxon>
        <taxon>Malacostraca</taxon>
        <taxon>Eumalacostraca</taxon>
        <taxon>Eucarida</taxon>
        <taxon>Decapoda</taxon>
        <taxon>Pleocyemata</taxon>
        <taxon>Brachyura</taxon>
        <taxon>Eubrachyura</taxon>
        <taxon>Portunoidea</taxon>
        <taxon>Portunidae</taxon>
        <taxon>Portuninae</taxon>
        <taxon>Portunus</taxon>
    </lineage>
</organism>
<keyword evidence="1" id="KW-1133">Transmembrane helix</keyword>
<gene>
    <name evidence="2" type="ORF">E2C01_010960</name>
</gene>
<sequence length="72" mass="8059">MRAKKNIVYFGLLAARYVVCDKSEFMWQKSVALGVSWQEGSWRRNRDSSLVCVGVSGCWCVAAMIVRGATPE</sequence>
<name>A0A5B7DA98_PORTR</name>
<evidence type="ECO:0000256" key="1">
    <source>
        <dbReference type="SAM" id="Phobius"/>
    </source>
</evidence>
<evidence type="ECO:0000313" key="2">
    <source>
        <dbReference type="EMBL" id="MPC18086.1"/>
    </source>
</evidence>
<reference evidence="2 3" key="1">
    <citation type="submission" date="2019-05" db="EMBL/GenBank/DDBJ databases">
        <title>Another draft genome of Portunus trituberculatus and its Hox gene families provides insights of decapod evolution.</title>
        <authorList>
            <person name="Jeong J.-H."/>
            <person name="Song I."/>
            <person name="Kim S."/>
            <person name="Choi T."/>
            <person name="Kim D."/>
            <person name="Ryu S."/>
            <person name="Kim W."/>
        </authorList>
    </citation>
    <scope>NUCLEOTIDE SEQUENCE [LARGE SCALE GENOMIC DNA]</scope>
    <source>
        <tissue evidence="2">Muscle</tissue>
    </source>
</reference>
<feature type="transmembrane region" description="Helical" evidence="1">
    <location>
        <begin position="48"/>
        <end position="66"/>
    </location>
</feature>
<dbReference type="AlphaFoldDB" id="A0A5B7DA98"/>
<dbReference type="EMBL" id="VSRR010000645">
    <property type="protein sequence ID" value="MPC18086.1"/>
    <property type="molecule type" value="Genomic_DNA"/>
</dbReference>
<dbReference type="Proteomes" id="UP000324222">
    <property type="component" value="Unassembled WGS sequence"/>
</dbReference>
<accession>A0A5B7DA98</accession>